<feature type="compositionally biased region" description="Basic and acidic residues" evidence="1">
    <location>
        <begin position="714"/>
        <end position="726"/>
    </location>
</feature>
<dbReference type="HOGENOM" id="CLU_376895_0_0_1"/>
<feature type="region of interest" description="Disordered" evidence="1">
    <location>
        <begin position="44"/>
        <end position="82"/>
    </location>
</feature>
<name>A0A0C3B666_SERVB</name>
<evidence type="ECO:0000313" key="3">
    <source>
        <dbReference type="Proteomes" id="UP000054097"/>
    </source>
</evidence>
<dbReference type="EMBL" id="KN824302">
    <property type="protein sequence ID" value="KIM26966.1"/>
    <property type="molecule type" value="Genomic_DNA"/>
</dbReference>
<feature type="compositionally biased region" description="Low complexity" evidence="1">
    <location>
        <begin position="450"/>
        <end position="462"/>
    </location>
</feature>
<feature type="region of interest" description="Disordered" evidence="1">
    <location>
        <begin position="94"/>
        <end position="126"/>
    </location>
</feature>
<feature type="compositionally biased region" description="Acidic residues" evidence="1">
    <location>
        <begin position="491"/>
        <end position="513"/>
    </location>
</feature>
<feature type="compositionally biased region" description="Polar residues" evidence="1">
    <location>
        <begin position="94"/>
        <end position="106"/>
    </location>
</feature>
<proteinExistence type="predicted"/>
<feature type="compositionally biased region" description="Basic residues" evidence="1">
    <location>
        <begin position="670"/>
        <end position="679"/>
    </location>
</feature>
<sequence length="736" mass="77589">MSLTMAPSPLPLVPDSPFRPSMPSDVNRLLAAQRLALLGYSRKFSSPPVPANPLSTQSPFEHNPAKSSQNIPKSSQPALSSVARRKLRIANNSVPSYALGNTSNADHMSPATSISNSDSNSSKSTQDLPVLASIGVVDMRFLTRQPPTVQKSETPKLPKSASKESSVGTPTSPSAPLAAGPAPKNQRPKASTRAAPAATTNGKSKASTATSSNKPDDNKDALKYKHAFLFRPESQQPTSGPYVRYSPMYHYYHPYRNMHREAIKAEWSRLHPVVERIPPPEEEEAVTPPRRTSGRQKKTNVRGVAARGRDKSNKKGAAAAAAATSQNNDTPASPLLANGRRSRANAKAKTGGAKTAKGKGGRASAGGAANKRKRADLEEEDKQVGVKEEGVPTPPTKRPRRGAAAAAAIATAALEADDAASNKDEGSPTEALDDGEPKTAVKRRMRPNARKTAAARAAAMEAKVSHTSQSSLGNDSRDLAKQKQKKRSTEDGEATEDEGEGEGEGEGDAEIEGDGIPGSPKDDESVSKPDDSQPAETPGDDFDRTLGDGAGAEKDEGALENEQTGEVEGEQDLEPEPERKSKSSRGKGGFGAARGSRAKTKRGGFGGQKRVSTRGTPRGTPKLVPMDDETSSLAADQEDGAPVGRRNTRKAVPGESALGITVNSTPSGGKSKRAGGGKKQRQDAAETPQGDDVIVDPMLLEEQMSMSQHMNGAPEHDATLVEDERMITPSDHAIAT</sequence>
<dbReference type="AlphaFoldDB" id="A0A0C3B666"/>
<gene>
    <name evidence="2" type="ORF">M408DRAFT_175812</name>
</gene>
<feature type="compositionally biased region" description="Low complexity" evidence="1">
    <location>
        <begin position="197"/>
        <end position="213"/>
    </location>
</feature>
<feature type="compositionally biased region" description="Low complexity" evidence="1">
    <location>
        <begin position="109"/>
        <end position="124"/>
    </location>
</feature>
<protein>
    <submittedName>
        <fullName evidence="2">Uncharacterized protein</fullName>
    </submittedName>
</protein>
<evidence type="ECO:0000256" key="1">
    <source>
        <dbReference type="SAM" id="MobiDB-lite"/>
    </source>
</evidence>
<feature type="region of interest" description="Disordered" evidence="1">
    <location>
        <begin position="145"/>
        <end position="219"/>
    </location>
</feature>
<reference evidence="2 3" key="1">
    <citation type="submission" date="2014-04" db="EMBL/GenBank/DDBJ databases">
        <authorList>
            <consortium name="DOE Joint Genome Institute"/>
            <person name="Kuo A."/>
            <person name="Zuccaro A."/>
            <person name="Kohler A."/>
            <person name="Nagy L.G."/>
            <person name="Floudas D."/>
            <person name="Copeland A."/>
            <person name="Barry K.W."/>
            <person name="Cichocki N."/>
            <person name="Veneault-Fourrey C."/>
            <person name="LaButti K."/>
            <person name="Lindquist E.A."/>
            <person name="Lipzen A."/>
            <person name="Lundell T."/>
            <person name="Morin E."/>
            <person name="Murat C."/>
            <person name="Sun H."/>
            <person name="Tunlid A."/>
            <person name="Henrissat B."/>
            <person name="Grigoriev I.V."/>
            <person name="Hibbett D.S."/>
            <person name="Martin F."/>
            <person name="Nordberg H.P."/>
            <person name="Cantor M.N."/>
            <person name="Hua S.X."/>
        </authorList>
    </citation>
    <scope>NUCLEOTIDE SEQUENCE [LARGE SCALE GENOMIC DNA]</scope>
    <source>
        <strain evidence="2 3">MAFF 305830</strain>
    </source>
</reference>
<feature type="compositionally biased region" description="Basic and acidic residues" evidence="1">
    <location>
        <begin position="520"/>
        <end position="531"/>
    </location>
</feature>
<dbReference type="Proteomes" id="UP000054097">
    <property type="component" value="Unassembled WGS sequence"/>
</dbReference>
<feature type="compositionally biased region" description="Acidic residues" evidence="1">
    <location>
        <begin position="563"/>
        <end position="575"/>
    </location>
</feature>
<feature type="region of interest" description="Disordered" evidence="1">
    <location>
        <begin position="278"/>
        <end position="693"/>
    </location>
</feature>
<feature type="compositionally biased region" description="Basic and acidic residues" evidence="1">
    <location>
        <begin position="541"/>
        <end position="557"/>
    </location>
</feature>
<feature type="region of interest" description="Disordered" evidence="1">
    <location>
        <begin position="706"/>
        <end position="736"/>
    </location>
</feature>
<evidence type="ECO:0000313" key="2">
    <source>
        <dbReference type="EMBL" id="KIM26966.1"/>
    </source>
</evidence>
<feature type="compositionally biased region" description="Basic residues" evidence="1">
    <location>
        <begin position="440"/>
        <end position="449"/>
    </location>
</feature>
<feature type="compositionally biased region" description="Polar residues" evidence="1">
    <location>
        <begin position="53"/>
        <end position="79"/>
    </location>
</feature>
<feature type="compositionally biased region" description="Low complexity" evidence="1">
    <location>
        <begin position="403"/>
        <end position="414"/>
    </location>
</feature>
<accession>A0A0C3B666</accession>
<feature type="region of interest" description="Disordered" evidence="1">
    <location>
        <begin position="1"/>
        <end position="24"/>
    </location>
</feature>
<keyword evidence="3" id="KW-1185">Reference proteome</keyword>
<organism evidence="2 3">
    <name type="scientific">Serendipita vermifera MAFF 305830</name>
    <dbReference type="NCBI Taxonomy" id="933852"/>
    <lineage>
        <taxon>Eukaryota</taxon>
        <taxon>Fungi</taxon>
        <taxon>Dikarya</taxon>
        <taxon>Basidiomycota</taxon>
        <taxon>Agaricomycotina</taxon>
        <taxon>Agaricomycetes</taxon>
        <taxon>Sebacinales</taxon>
        <taxon>Serendipitaceae</taxon>
        <taxon>Serendipita</taxon>
    </lineage>
</organism>
<feature type="compositionally biased region" description="Low complexity" evidence="1">
    <location>
        <begin position="168"/>
        <end position="183"/>
    </location>
</feature>
<dbReference type="OrthoDB" id="3226474at2759"/>
<reference evidence="3" key="2">
    <citation type="submission" date="2015-01" db="EMBL/GenBank/DDBJ databases">
        <title>Evolutionary Origins and Diversification of the Mycorrhizal Mutualists.</title>
        <authorList>
            <consortium name="DOE Joint Genome Institute"/>
            <consortium name="Mycorrhizal Genomics Consortium"/>
            <person name="Kohler A."/>
            <person name="Kuo A."/>
            <person name="Nagy L.G."/>
            <person name="Floudas D."/>
            <person name="Copeland A."/>
            <person name="Barry K.W."/>
            <person name="Cichocki N."/>
            <person name="Veneault-Fourrey C."/>
            <person name="LaButti K."/>
            <person name="Lindquist E.A."/>
            <person name="Lipzen A."/>
            <person name="Lundell T."/>
            <person name="Morin E."/>
            <person name="Murat C."/>
            <person name="Riley R."/>
            <person name="Ohm R."/>
            <person name="Sun H."/>
            <person name="Tunlid A."/>
            <person name="Henrissat B."/>
            <person name="Grigoriev I.V."/>
            <person name="Hibbett D.S."/>
            <person name="Martin F."/>
        </authorList>
    </citation>
    <scope>NUCLEOTIDE SEQUENCE [LARGE SCALE GENOMIC DNA]</scope>
    <source>
        <strain evidence="3">MAFF 305830</strain>
    </source>
</reference>
<feature type="compositionally biased region" description="Polar residues" evidence="1">
    <location>
        <begin position="465"/>
        <end position="474"/>
    </location>
</feature>